<evidence type="ECO:0000259" key="11">
    <source>
        <dbReference type="PROSITE" id="PS51295"/>
    </source>
</evidence>
<comment type="subcellular location">
    <subcellularLocation>
        <location evidence="1">Plastid</location>
        <location evidence="1">Chloroplast</location>
    </subcellularLocation>
</comment>
<keyword evidence="6 10" id="KW-0694">RNA-binding</keyword>
<dbReference type="GO" id="GO:1990904">
    <property type="term" value="C:ribonucleoprotein complex"/>
    <property type="evidence" value="ECO:0007669"/>
    <property type="project" value="UniProtKB-KW"/>
</dbReference>
<dbReference type="AlphaFoldDB" id="A0AB40ASX6"/>
<evidence type="ECO:0000256" key="6">
    <source>
        <dbReference type="ARBA" id="ARBA00022884"/>
    </source>
</evidence>
<name>A0AB40ASX6_DIOCR</name>
<dbReference type="GO" id="GO:0006397">
    <property type="term" value="P:mRNA processing"/>
    <property type="evidence" value="ECO:0007669"/>
    <property type="project" value="UniProtKB-KW"/>
</dbReference>
<dbReference type="Proteomes" id="UP001515500">
    <property type="component" value="Unplaced"/>
</dbReference>
<accession>A0AB40ASX6</accession>
<keyword evidence="12" id="KW-1185">Reference proteome</keyword>
<keyword evidence="4" id="KW-0507">mRNA processing</keyword>
<dbReference type="PANTHER" id="PTHR31846:SF19">
    <property type="entry name" value="CRM-DOMAIN CONTAINING FACTOR CFM3A, CHLOROPLASTIC_MITOCHONDRIAL"/>
    <property type="match status" value="1"/>
</dbReference>
<evidence type="ECO:0000256" key="4">
    <source>
        <dbReference type="ARBA" id="ARBA00022664"/>
    </source>
</evidence>
<sequence length="463" mass="51731">MAAASSGRLLLRRFSSFAKNLNPSTTSPWIHGWSSTHPYLRPFPKKPRDVIDYSNDDAFSSDDDEVGTSRSTGSTTMRLILNKLQKLGLIEVSNSVNGSHPLSPEKGSVEDIFHAEDGVLPNPRGGLSLDFSEEVLRFLPGMLGVRKDEKKSEIELSEDELRRLRDLGLRIKLKVKIKGGGLTREVVDAIHSRWRAEEVVRLKCEGSAALNMRIMHENLERRTGGMVIWRSGTSILLYRGAGYGFPLIVKENVLNQSSQCSEFLKTVSCTSRSDPLEDTEDCNMQPPAERKKHVGTVPENKSQIEIENLLDNLGPRYTDWPGSDPSPVDADLLPGTVPGYKPPFRVLPYGVKSSLGPKEGTTLRRLARLLPPHFALGRNRQYQGLAAAMLVLWEKCPIAKIALKHSVQLKTSERMAEDIKKMTGGTLLSRNKHYLVFYRGKSFLSLEVAEMLLEWERSAKALE</sequence>
<evidence type="ECO:0000256" key="2">
    <source>
        <dbReference type="ARBA" id="ARBA00022528"/>
    </source>
</evidence>
<keyword evidence="5" id="KW-0677">Repeat</keyword>
<dbReference type="FunFam" id="3.30.110.60:FF:000002">
    <property type="entry name" value="CRS2-associated factor 1, chloroplastic"/>
    <property type="match status" value="2"/>
</dbReference>
<evidence type="ECO:0000256" key="9">
    <source>
        <dbReference type="ARBA" id="ARBA00023274"/>
    </source>
</evidence>
<evidence type="ECO:0000256" key="10">
    <source>
        <dbReference type="PROSITE-ProRule" id="PRU00626"/>
    </source>
</evidence>
<feature type="domain" description="CRM" evidence="11">
    <location>
        <begin position="353"/>
        <end position="450"/>
    </location>
</feature>
<keyword evidence="7" id="KW-0809">Transit peptide</keyword>
<dbReference type="RefSeq" id="XP_039117844.1">
    <property type="nucleotide sequence ID" value="XM_039261910.1"/>
</dbReference>
<evidence type="ECO:0000313" key="13">
    <source>
        <dbReference type="RefSeq" id="XP_039117844.1"/>
    </source>
</evidence>
<gene>
    <name evidence="13" type="primary">LOC120253595</name>
</gene>
<dbReference type="GO" id="GO:0000373">
    <property type="term" value="P:Group II intron splicing"/>
    <property type="evidence" value="ECO:0007669"/>
    <property type="project" value="UniProtKB-ARBA"/>
</dbReference>
<keyword evidence="3" id="KW-0934">Plastid</keyword>
<dbReference type="GeneID" id="120253595"/>
<protein>
    <submittedName>
        <fullName evidence="13">CRM-domain containing factor CFM3, chloroplastic/mitochondrial-like</fullName>
    </submittedName>
</protein>
<evidence type="ECO:0000256" key="7">
    <source>
        <dbReference type="ARBA" id="ARBA00022946"/>
    </source>
</evidence>
<reference evidence="13" key="1">
    <citation type="submission" date="2025-08" db="UniProtKB">
        <authorList>
            <consortium name="RefSeq"/>
        </authorList>
    </citation>
    <scope>IDENTIFICATION</scope>
</reference>
<keyword evidence="2" id="KW-0150">Chloroplast</keyword>
<dbReference type="SMART" id="SM01103">
    <property type="entry name" value="CRS1_YhbY"/>
    <property type="match status" value="2"/>
</dbReference>
<keyword evidence="9" id="KW-0687">Ribonucleoprotein</keyword>
<dbReference type="GO" id="GO:0003729">
    <property type="term" value="F:mRNA binding"/>
    <property type="evidence" value="ECO:0007669"/>
    <property type="project" value="InterPro"/>
</dbReference>
<organism evidence="12 13">
    <name type="scientific">Dioscorea cayennensis subsp. rotundata</name>
    <name type="common">White Guinea yam</name>
    <name type="synonym">Dioscorea rotundata</name>
    <dbReference type="NCBI Taxonomy" id="55577"/>
    <lineage>
        <taxon>Eukaryota</taxon>
        <taxon>Viridiplantae</taxon>
        <taxon>Streptophyta</taxon>
        <taxon>Embryophyta</taxon>
        <taxon>Tracheophyta</taxon>
        <taxon>Spermatophyta</taxon>
        <taxon>Magnoliopsida</taxon>
        <taxon>Liliopsida</taxon>
        <taxon>Dioscoreales</taxon>
        <taxon>Dioscoreaceae</taxon>
        <taxon>Dioscorea</taxon>
    </lineage>
</organism>
<evidence type="ECO:0000313" key="12">
    <source>
        <dbReference type="Proteomes" id="UP001515500"/>
    </source>
</evidence>
<dbReference type="GO" id="GO:0009507">
    <property type="term" value="C:chloroplast"/>
    <property type="evidence" value="ECO:0007669"/>
    <property type="project" value="UniProtKB-SubCell"/>
</dbReference>
<evidence type="ECO:0000256" key="1">
    <source>
        <dbReference type="ARBA" id="ARBA00004229"/>
    </source>
</evidence>
<dbReference type="Pfam" id="PF01985">
    <property type="entry name" value="CRS1_YhbY"/>
    <property type="match status" value="2"/>
</dbReference>
<dbReference type="Gene3D" id="3.30.110.60">
    <property type="entry name" value="YhbY-like"/>
    <property type="match status" value="2"/>
</dbReference>
<evidence type="ECO:0000256" key="3">
    <source>
        <dbReference type="ARBA" id="ARBA00022640"/>
    </source>
</evidence>
<keyword evidence="8" id="KW-0508">mRNA splicing</keyword>
<dbReference type="InterPro" id="IPR045278">
    <property type="entry name" value="CRS1/CFM2/CFM3"/>
</dbReference>
<feature type="domain" description="CRM" evidence="11">
    <location>
        <begin position="154"/>
        <end position="250"/>
    </location>
</feature>
<evidence type="ECO:0000256" key="8">
    <source>
        <dbReference type="ARBA" id="ARBA00023187"/>
    </source>
</evidence>
<dbReference type="SUPFAM" id="SSF75471">
    <property type="entry name" value="YhbY-like"/>
    <property type="match status" value="2"/>
</dbReference>
<dbReference type="InterPro" id="IPR035920">
    <property type="entry name" value="YhbY-like_sf"/>
</dbReference>
<evidence type="ECO:0000256" key="5">
    <source>
        <dbReference type="ARBA" id="ARBA00022737"/>
    </source>
</evidence>
<proteinExistence type="predicted"/>
<dbReference type="PROSITE" id="PS51295">
    <property type="entry name" value="CRM"/>
    <property type="match status" value="2"/>
</dbReference>
<dbReference type="InterPro" id="IPR001890">
    <property type="entry name" value="RNA-binding_CRM"/>
</dbReference>
<dbReference type="PANTHER" id="PTHR31846">
    <property type="entry name" value="CRS1 / YHBY (CRM) DOMAIN-CONTAINING PROTEIN"/>
    <property type="match status" value="1"/>
</dbReference>